<feature type="transmembrane region" description="Helical" evidence="1">
    <location>
        <begin position="38"/>
        <end position="58"/>
    </location>
</feature>
<evidence type="ECO:0000313" key="3">
    <source>
        <dbReference type="Proteomes" id="UP000586119"/>
    </source>
</evidence>
<feature type="transmembrane region" description="Helical" evidence="1">
    <location>
        <begin position="6"/>
        <end position="26"/>
    </location>
</feature>
<dbReference type="AlphaFoldDB" id="A0A7Z0LL06"/>
<protein>
    <submittedName>
        <fullName evidence="2">DUF2909 family protein</fullName>
    </submittedName>
</protein>
<evidence type="ECO:0000256" key="1">
    <source>
        <dbReference type="SAM" id="Phobius"/>
    </source>
</evidence>
<sequence>MLLKTLIVIVFVAIVISLAVGSRFLLHDAPSSRRLLITLKWRIGLTGLLMLLLIYGFWSGTLTPN</sequence>
<proteinExistence type="predicted"/>
<evidence type="ECO:0000313" key="2">
    <source>
        <dbReference type="EMBL" id="NYS60890.1"/>
    </source>
</evidence>
<dbReference type="RefSeq" id="WP_179930211.1">
    <property type="nucleotide sequence ID" value="NZ_JACCDF010000006.1"/>
</dbReference>
<accession>A0A7Z0LL06</accession>
<reference evidence="2 3" key="1">
    <citation type="journal article" date="2015" name="Int. J. Syst. Evol. Microbiol.">
        <title>Halomonas salicampi sp. nov., a halotolerant and alkalitolerant bacterium isolated from a saltern soil.</title>
        <authorList>
            <person name="Lee J.C."/>
            <person name="Kim Y.S."/>
            <person name="Yun B.S."/>
            <person name="Whang K.S."/>
        </authorList>
    </citation>
    <scope>NUCLEOTIDE SEQUENCE [LARGE SCALE GENOMIC DNA]</scope>
    <source>
        <strain evidence="2 3">BH103</strain>
    </source>
</reference>
<organism evidence="2 3">
    <name type="scientific">Vreelandella salicampi</name>
    <dbReference type="NCBI Taxonomy" id="1449798"/>
    <lineage>
        <taxon>Bacteria</taxon>
        <taxon>Pseudomonadati</taxon>
        <taxon>Pseudomonadota</taxon>
        <taxon>Gammaproteobacteria</taxon>
        <taxon>Oceanospirillales</taxon>
        <taxon>Halomonadaceae</taxon>
        <taxon>Vreelandella</taxon>
    </lineage>
</organism>
<dbReference type="Proteomes" id="UP000586119">
    <property type="component" value="Unassembled WGS sequence"/>
</dbReference>
<dbReference type="EMBL" id="JACCDF010000006">
    <property type="protein sequence ID" value="NYS60890.1"/>
    <property type="molecule type" value="Genomic_DNA"/>
</dbReference>
<dbReference type="InterPro" id="IPR021313">
    <property type="entry name" value="DUF2909"/>
</dbReference>
<keyword evidence="3" id="KW-1185">Reference proteome</keyword>
<gene>
    <name evidence="2" type="ORF">HZS81_08965</name>
</gene>
<dbReference type="Pfam" id="PF11137">
    <property type="entry name" value="DUF2909"/>
    <property type="match status" value="1"/>
</dbReference>
<keyword evidence="1" id="KW-0812">Transmembrane</keyword>
<name>A0A7Z0LL06_9GAMM</name>
<keyword evidence="1" id="KW-1133">Transmembrane helix</keyword>
<keyword evidence="1" id="KW-0472">Membrane</keyword>
<comment type="caution">
    <text evidence="2">The sequence shown here is derived from an EMBL/GenBank/DDBJ whole genome shotgun (WGS) entry which is preliminary data.</text>
</comment>